<evidence type="ECO:0000313" key="2">
    <source>
        <dbReference type="EMBL" id="CAG8855436.1"/>
    </source>
</evidence>
<gene>
    <name evidence="2" type="ORF">GMARGA_LOCUS44257</name>
</gene>
<dbReference type="Proteomes" id="UP000789901">
    <property type="component" value="Unassembled WGS sequence"/>
</dbReference>
<feature type="compositionally biased region" description="Basic and acidic residues" evidence="1">
    <location>
        <begin position="20"/>
        <end position="29"/>
    </location>
</feature>
<sequence>DDDSNDSYEEILIECNNEELLEHSNHEETGSEMDNEDIE</sequence>
<accession>A0ABN7XJH3</accession>
<comment type="caution">
    <text evidence="2">The sequence shown here is derived from an EMBL/GenBank/DDBJ whole genome shotgun (WGS) entry which is preliminary data.</text>
</comment>
<feature type="non-terminal residue" evidence="2">
    <location>
        <position position="1"/>
    </location>
</feature>
<keyword evidence="3" id="KW-1185">Reference proteome</keyword>
<organism evidence="2 3">
    <name type="scientific">Gigaspora margarita</name>
    <dbReference type="NCBI Taxonomy" id="4874"/>
    <lineage>
        <taxon>Eukaryota</taxon>
        <taxon>Fungi</taxon>
        <taxon>Fungi incertae sedis</taxon>
        <taxon>Mucoromycota</taxon>
        <taxon>Glomeromycotina</taxon>
        <taxon>Glomeromycetes</taxon>
        <taxon>Diversisporales</taxon>
        <taxon>Gigasporaceae</taxon>
        <taxon>Gigaspora</taxon>
    </lineage>
</organism>
<evidence type="ECO:0000313" key="3">
    <source>
        <dbReference type="Proteomes" id="UP000789901"/>
    </source>
</evidence>
<evidence type="ECO:0000256" key="1">
    <source>
        <dbReference type="SAM" id="MobiDB-lite"/>
    </source>
</evidence>
<feature type="non-terminal residue" evidence="2">
    <location>
        <position position="39"/>
    </location>
</feature>
<feature type="region of interest" description="Disordered" evidence="1">
    <location>
        <begin position="20"/>
        <end position="39"/>
    </location>
</feature>
<dbReference type="EMBL" id="CAJVQB010149302">
    <property type="protein sequence ID" value="CAG8855436.1"/>
    <property type="molecule type" value="Genomic_DNA"/>
</dbReference>
<feature type="compositionally biased region" description="Acidic residues" evidence="1">
    <location>
        <begin position="30"/>
        <end position="39"/>
    </location>
</feature>
<name>A0ABN7XJH3_GIGMA</name>
<reference evidence="2 3" key="1">
    <citation type="submission" date="2021-06" db="EMBL/GenBank/DDBJ databases">
        <authorList>
            <person name="Kallberg Y."/>
            <person name="Tangrot J."/>
            <person name="Rosling A."/>
        </authorList>
    </citation>
    <scope>NUCLEOTIDE SEQUENCE [LARGE SCALE GENOMIC DNA]</scope>
    <source>
        <strain evidence="2 3">120-4 pot B 10/14</strain>
    </source>
</reference>
<proteinExistence type="predicted"/>
<protein>
    <submittedName>
        <fullName evidence="2">41340_t:CDS:1</fullName>
    </submittedName>
</protein>